<accession>A0AA37W7N4</accession>
<proteinExistence type="inferred from homology"/>
<comment type="cofactor">
    <cofactor evidence="1">
        <name>Fe cation</name>
        <dbReference type="ChEBI" id="CHEBI:24875"/>
    </cofactor>
</comment>
<dbReference type="CDD" id="cd08189">
    <property type="entry name" value="Fe-ADH-like"/>
    <property type="match status" value="1"/>
</dbReference>
<evidence type="ECO:0000259" key="4">
    <source>
        <dbReference type="Pfam" id="PF00465"/>
    </source>
</evidence>
<dbReference type="Proteomes" id="UP001161389">
    <property type="component" value="Unassembled WGS sequence"/>
</dbReference>
<evidence type="ECO:0000256" key="3">
    <source>
        <dbReference type="ARBA" id="ARBA00023002"/>
    </source>
</evidence>
<dbReference type="InterPro" id="IPR001670">
    <property type="entry name" value="ADH_Fe/GldA"/>
</dbReference>
<dbReference type="Pfam" id="PF25137">
    <property type="entry name" value="ADH_Fe_C"/>
    <property type="match status" value="1"/>
</dbReference>
<gene>
    <name evidence="6" type="ORF">GCM10007876_33090</name>
</gene>
<keyword evidence="7" id="KW-1185">Reference proteome</keyword>
<evidence type="ECO:0000256" key="2">
    <source>
        <dbReference type="ARBA" id="ARBA00007358"/>
    </source>
</evidence>
<evidence type="ECO:0000259" key="5">
    <source>
        <dbReference type="Pfam" id="PF25137"/>
    </source>
</evidence>
<feature type="domain" description="Alcohol dehydrogenase iron-type/glycerol dehydrogenase GldA" evidence="4">
    <location>
        <begin position="37"/>
        <end position="202"/>
    </location>
</feature>
<organism evidence="6 7">
    <name type="scientific">Litoribrevibacter albus</name>
    <dbReference type="NCBI Taxonomy" id="1473156"/>
    <lineage>
        <taxon>Bacteria</taxon>
        <taxon>Pseudomonadati</taxon>
        <taxon>Pseudomonadota</taxon>
        <taxon>Gammaproteobacteria</taxon>
        <taxon>Oceanospirillales</taxon>
        <taxon>Oceanospirillaceae</taxon>
        <taxon>Litoribrevibacter</taxon>
    </lineage>
</organism>
<protein>
    <submittedName>
        <fullName evidence="6">Alcohol dehydrogenase</fullName>
    </submittedName>
</protein>
<dbReference type="PANTHER" id="PTHR11496">
    <property type="entry name" value="ALCOHOL DEHYDROGENASE"/>
    <property type="match status" value="1"/>
</dbReference>
<dbReference type="Gene3D" id="3.40.50.1970">
    <property type="match status" value="1"/>
</dbReference>
<dbReference type="Pfam" id="PF00465">
    <property type="entry name" value="Fe-ADH"/>
    <property type="match status" value="1"/>
</dbReference>
<reference evidence="6" key="1">
    <citation type="journal article" date="2014" name="Int. J. Syst. Evol. Microbiol.">
        <title>Complete genome sequence of Corynebacterium casei LMG S-19264T (=DSM 44701T), isolated from a smear-ripened cheese.</title>
        <authorList>
            <consortium name="US DOE Joint Genome Institute (JGI-PGF)"/>
            <person name="Walter F."/>
            <person name="Albersmeier A."/>
            <person name="Kalinowski J."/>
            <person name="Ruckert C."/>
        </authorList>
    </citation>
    <scope>NUCLEOTIDE SEQUENCE</scope>
    <source>
        <strain evidence="6">NBRC 110071</strain>
    </source>
</reference>
<sequence>MLKGLKNMLFSLQVKGYRGVMNALKVAAKVLPMPKPTLFSGPGSSLELCEAIAQMGTQNILIVTDEVLHKLGILDNIKKSLEENGINFVVYDGILPDPTYDQVETGLAMYKENGCEAILAVGGGSPIDAAKVIAARVTNNRPIKKLSGFFKVWKAPAPFFAIPTTAGTGSEVTIAAVVSDPVTHQKTPLMDPKLVPMMASLDASLMTGLPPHVTSATGMDALTHAVEAYISMNASPDTDSYAVAATRLIMQNLEKVVEKGDDIEGRQNMALASYYAGLAFTKASLGYVHAISHNFGAKYGTPHGLGNAIVLPYVLDYSKEAAADRLAKLAEVSGLAVGGETNLELAQKFIDRIREMNSKFGIPGHLEALKKEDIPAIAKLALKEAHLNYPVPRYMDQPTCEQFISQMLVA</sequence>
<dbReference type="EMBL" id="BSNM01000016">
    <property type="protein sequence ID" value="GLQ32830.1"/>
    <property type="molecule type" value="Genomic_DNA"/>
</dbReference>
<evidence type="ECO:0000313" key="6">
    <source>
        <dbReference type="EMBL" id="GLQ32830.1"/>
    </source>
</evidence>
<dbReference type="PANTHER" id="PTHR11496:SF102">
    <property type="entry name" value="ALCOHOL DEHYDROGENASE 4"/>
    <property type="match status" value="1"/>
</dbReference>
<reference evidence="6" key="2">
    <citation type="submission" date="2023-01" db="EMBL/GenBank/DDBJ databases">
        <title>Draft genome sequence of Litoribrevibacter albus strain NBRC 110071.</title>
        <authorList>
            <person name="Sun Q."/>
            <person name="Mori K."/>
        </authorList>
    </citation>
    <scope>NUCLEOTIDE SEQUENCE</scope>
    <source>
        <strain evidence="6">NBRC 110071</strain>
    </source>
</reference>
<keyword evidence="3" id="KW-0560">Oxidoreductase</keyword>
<dbReference type="GO" id="GO:0004022">
    <property type="term" value="F:alcohol dehydrogenase (NAD+) activity"/>
    <property type="evidence" value="ECO:0007669"/>
    <property type="project" value="TreeGrafter"/>
</dbReference>
<dbReference type="Gene3D" id="1.20.1090.10">
    <property type="entry name" value="Dehydroquinate synthase-like - alpha domain"/>
    <property type="match status" value="1"/>
</dbReference>
<dbReference type="GO" id="GO:0046872">
    <property type="term" value="F:metal ion binding"/>
    <property type="evidence" value="ECO:0007669"/>
    <property type="project" value="InterPro"/>
</dbReference>
<comment type="similarity">
    <text evidence="2">Belongs to the iron-containing alcohol dehydrogenase family.</text>
</comment>
<dbReference type="InterPro" id="IPR039697">
    <property type="entry name" value="Alcohol_dehydrogenase_Fe"/>
</dbReference>
<dbReference type="InterPro" id="IPR056798">
    <property type="entry name" value="ADH_Fe_C"/>
</dbReference>
<dbReference type="FunFam" id="3.40.50.1970:FF:000003">
    <property type="entry name" value="Alcohol dehydrogenase, iron-containing"/>
    <property type="match status" value="1"/>
</dbReference>
<evidence type="ECO:0000313" key="7">
    <source>
        <dbReference type="Proteomes" id="UP001161389"/>
    </source>
</evidence>
<feature type="domain" description="Fe-containing alcohol dehydrogenase-like C-terminal" evidence="5">
    <location>
        <begin position="215"/>
        <end position="405"/>
    </location>
</feature>
<name>A0AA37W7N4_9GAMM</name>
<evidence type="ECO:0000256" key="1">
    <source>
        <dbReference type="ARBA" id="ARBA00001962"/>
    </source>
</evidence>
<dbReference type="AlphaFoldDB" id="A0AA37W7N4"/>
<comment type="caution">
    <text evidence="6">The sequence shown here is derived from an EMBL/GenBank/DDBJ whole genome shotgun (WGS) entry which is preliminary data.</text>
</comment>
<dbReference type="FunFam" id="1.20.1090.10:FF:000001">
    <property type="entry name" value="Aldehyde-alcohol dehydrogenase"/>
    <property type="match status" value="1"/>
</dbReference>
<dbReference type="SUPFAM" id="SSF56796">
    <property type="entry name" value="Dehydroquinate synthase-like"/>
    <property type="match status" value="1"/>
</dbReference>